<dbReference type="EMBL" id="SOZE01000001">
    <property type="protein sequence ID" value="TFF40752.1"/>
    <property type="molecule type" value="Genomic_DNA"/>
</dbReference>
<protein>
    <submittedName>
        <fullName evidence="3">Gliding motility protein GldN</fullName>
    </submittedName>
</protein>
<dbReference type="InterPro" id="IPR019847">
    <property type="entry name" value="Gliding_motility_assoc_GldN"/>
</dbReference>
<feature type="chain" id="PRO_5021289941" evidence="2">
    <location>
        <begin position="20"/>
        <end position="341"/>
    </location>
</feature>
<accession>A0A4Y8SPF5</accession>
<dbReference type="AlphaFoldDB" id="A0A4Y8SPF5"/>
<evidence type="ECO:0000256" key="1">
    <source>
        <dbReference type="SAM" id="MobiDB-lite"/>
    </source>
</evidence>
<keyword evidence="2" id="KW-0732">Signal</keyword>
<proteinExistence type="predicted"/>
<dbReference type="OrthoDB" id="1141916at2"/>
<name>A0A4Y8SPF5_9SPHI</name>
<feature type="region of interest" description="Disordered" evidence="1">
    <location>
        <begin position="25"/>
        <end position="80"/>
    </location>
</feature>
<sequence length="341" mass="38064">MKTRFLVIALCLLCSLSFAQSKKKPAAKKKVQAKTTSTKKPAAGRKPNNTLTAGAGANGGAAAQQPSVLDTTRKVTGGPVKPFDRPLDGYYKKTNILSAKVTPYANLRESDVAFAKRIWREIDMREKMNQYLNSPKQRLIDILLAAIDNGELTAFDPTGGTVEDPNGDGFSKPLTAVQAHGKLASPTVVDIIDPKTGDKTGSHEVPGEFLADSLIKFRIKEDWVFDRQRSIFEPRIIGIAPLVKLKVSGVVNNEYQPAFWIYFPDARQVLAVKEAVSRNNDATGLSFDDVFMKRLFTSYIVKQSNDKDERIRDYAQGIDKLYESENIKKKLMDWELNLWQY</sequence>
<dbReference type="RefSeq" id="WP_133230425.1">
    <property type="nucleotide sequence ID" value="NZ_SOZE01000001.1"/>
</dbReference>
<dbReference type="Proteomes" id="UP000297540">
    <property type="component" value="Unassembled WGS sequence"/>
</dbReference>
<keyword evidence="4" id="KW-1185">Reference proteome</keyword>
<feature type="signal peptide" evidence="2">
    <location>
        <begin position="1"/>
        <end position="19"/>
    </location>
</feature>
<evidence type="ECO:0000313" key="4">
    <source>
        <dbReference type="Proteomes" id="UP000297540"/>
    </source>
</evidence>
<organism evidence="3 4">
    <name type="scientific">Mucilaginibacter psychrotolerans</name>
    <dbReference type="NCBI Taxonomy" id="1524096"/>
    <lineage>
        <taxon>Bacteria</taxon>
        <taxon>Pseudomonadati</taxon>
        <taxon>Bacteroidota</taxon>
        <taxon>Sphingobacteriia</taxon>
        <taxon>Sphingobacteriales</taxon>
        <taxon>Sphingobacteriaceae</taxon>
        <taxon>Mucilaginibacter</taxon>
    </lineage>
</organism>
<gene>
    <name evidence="3" type="primary">gldN</name>
    <name evidence="3" type="ORF">E2R66_00825</name>
</gene>
<comment type="caution">
    <text evidence="3">The sequence shown here is derived from an EMBL/GenBank/DDBJ whole genome shotgun (WGS) entry which is preliminary data.</text>
</comment>
<reference evidence="3 4" key="1">
    <citation type="journal article" date="2017" name="Int. J. Syst. Evol. Microbiol.">
        <title>Mucilaginibacterpsychrotolerans sp. nov., isolated from peatlands.</title>
        <authorList>
            <person name="Deng Y."/>
            <person name="Shen L."/>
            <person name="Xu B."/>
            <person name="Liu Y."/>
            <person name="Gu Z."/>
            <person name="Liu H."/>
            <person name="Zhou Y."/>
        </authorList>
    </citation>
    <scope>NUCLEOTIDE SEQUENCE [LARGE SCALE GENOMIC DNA]</scope>
    <source>
        <strain evidence="3 4">NH7-4</strain>
    </source>
</reference>
<evidence type="ECO:0000256" key="2">
    <source>
        <dbReference type="SAM" id="SignalP"/>
    </source>
</evidence>
<dbReference type="Pfam" id="PF19841">
    <property type="entry name" value="GldN"/>
    <property type="match status" value="1"/>
</dbReference>
<evidence type="ECO:0000313" key="3">
    <source>
        <dbReference type="EMBL" id="TFF40752.1"/>
    </source>
</evidence>
<dbReference type="NCBIfam" id="TIGR03523">
    <property type="entry name" value="GldN"/>
    <property type="match status" value="1"/>
</dbReference>